<accession>A0A290QNX9</accession>
<feature type="domain" description="4Fe-4S ferredoxin-type" evidence="7">
    <location>
        <begin position="40"/>
        <end position="65"/>
    </location>
</feature>
<dbReference type="PIRSF" id="PIRSF000139">
    <property type="entry name" value="Glc_ox_4Fe-4S"/>
    <property type="match status" value="1"/>
</dbReference>
<keyword evidence="5 6" id="KW-0411">Iron-sulfur</keyword>
<evidence type="ECO:0000259" key="7">
    <source>
        <dbReference type="PROSITE" id="PS51379"/>
    </source>
</evidence>
<keyword evidence="2 6" id="KW-0479">Metal-binding</keyword>
<dbReference type="AlphaFoldDB" id="A0A290QNX9"/>
<evidence type="ECO:0000256" key="2">
    <source>
        <dbReference type="ARBA" id="ARBA00022723"/>
    </source>
</evidence>
<dbReference type="InterPro" id="IPR012257">
    <property type="entry name" value="Glc_ox_4Fe-4S"/>
</dbReference>
<dbReference type="Pfam" id="PF13183">
    <property type="entry name" value="Fer4_8"/>
    <property type="match status" value="1"/>
</dbReference>
<keyword evidence="9" id="KW-1185">Reference proteome</keyword>
<dbReference type="InterPro" id="IPR017896">
    <property type="entry name" value="4Fe4S_Fe-S-bd"/>
</dbReference>
<dbReference type="Gene3D" id="1.10.1060.10">
    <property type="entry name" value="Alpha-helical ferredoxin"/>
    <property type="match status" value="1"/>
</dbReference>
<evidence type="ECO:0000256" key="5">
    <source>
        <dbReference type="ARBA" id="ARBA00023014"/>
    </source>
</evidence>
<dbReference type="PROSITE" id="PS51379">
    <property type="entry name" value="4FE4S_FER_2"/>
    <property type="match status" value="1"/>
</dbReference>
<dbReference type="OrthoDB" id="9770306at2"/>
<dbReference type="PROSITE" id="PS00198">
    <property type="entry name" value="4FE4S_FER_1"/>
    <property type="match status" value="1"/>
</dbReference>
<keyword evidence="3" id="KW-0677">Repeat</keyword>
<evidence type="ECO:0000256" key="4">
    <source>
        <dbReference type="ARBA" id="ARBA00023004"/>
    </source>
</evidence>
<dbReference type="EC" id="1.1.99.14" evidence="6"/>
<dbReference type="GO" id="GO:0046872">
    <property type="term" value="F:metal ion binding"/>
    <property type="evidence" value="ECO:0007669"/>
    <property type="project" value="UniProtKB-UniRule"/>
</dbReference>
<keyword evidence="6" id="KW-0813">Transport</keyword>
<dbReference type="Pfam" id="PF02754">
    <property type="entry name" value="CCG"/>
    <property type="match status" value="2"/>
</dbReference>
<evidence type="ECO:0000256" key="3">
    <source>
        <dbReference type="ARBA" id="ARBA00022737"/>
    </source>
</evidence>
<evidence type="ECO:0000256" key="1">
    <source>
        <dbReference type="ARBA" id="ARBA00022485"/>
    </source>
</evidence>
<comment type="catalytic activity">
    <reaction evidence="6">
        <text>glycolate + A = glyoxylate + AH2</text>
        <dbReference type="Rhea" id="RHEA:21264"/>
        <dbReference type="ChEBI" id="CHEBI:13193"/>
        <dbReference type="ChEBI" id="CHEBI:17499"/>
        <dbReference type="ChEBI" id="CHEBI:29805"/>
        <dbReference type="ChEBI" id="CHEBI:36655"/>
        <dbReference type="EC" id="1.1.99.14"/>
    </reaction>
</comment>
<dbReference type="Proteomes" id="UP000217265">
    <property type="component" value="Chromosome"/>
</dbReference>
<evidence type="ECO:0000313" key="9">
    <source>
        <dbReference type="Proteomes" id="UP000217265"/>
    </source>
</evidence>
<comment type="cofactor">
    <cofactor evidence="6">
        <name>[4Fe-4S] cluster</name>
        <dbReference type="ChEBI" id="CHEBI:49883"/>
    </cofactor>
    <text evidence="6">Binds 2 [4Fe-4S] clusters.</text>
</comment>
<dbReference type="GO" id="GO:0051539">
    <property type="term" value="F:4 iron, 4 sulfur cluster binding"/>
    <property type="evidence" value="ECO:0007669"/>
    <property type="project" value="UniProtKB-UniRule"/>
</dbReference>
<dbReference type="InterPro" id="IPR009051">
    <property type="entry name" value="Helical_ferredxn"/>
</dbReference>
<dbReference type="InterPro" id="IPR004017">
    <property type="entry name" value="Cys_rich_dom"/>
</dbReference>
<dbReference type="GO" id="GO:0019154">
    <property type="term" value="F:glycolate dehydrogenase activity"/>
    <property type="evidence" value="ECO:0007669"/>
    <property type="project" value="UniProtKB-EC"/>
</dbReference>
<keyword evidence="1 6" id="KW-0004">4Fe-4S</keyword>
<organism evidence="8 9">
    <name type="scientific">Nibricoccus aquaticus</name>
    <dbReference type="NCBI Taxonomy" id="2576891"/>
    <lineage>
        <taxon>Bacteria</taxon>
        <taxon>Pseudomonadati</taxon>
        <taxon>Verrucomicrobiota</taxon>
        <taxon>Opitutia</taxon>
        <taxon>Opitutales</taxon>
        <taxon>Opitutaceae</taxon>
        <taxon>Nibricoccus</taxon>
    </lineage>
</organism>
<protein>
    <recommendedName>
        <fullName evidence="6">Glycolate oxidase iron-sulfur subunit</fullName>
        <ecNumber evidence="6">1.1.99.14</ecNumber>
    </recommendedName>
</protein>
<dbReference type="KEGG" id="vbh:CMV30_13965"/>
<sequence length="458" mass="49926">MHCGMCLPTCPTYAETGREKNSPRGRISLMRAIADGELETTPNFAEEMSYCLGCLACTTACPAGVDYTNLLEHARAHVEQSGVVKTPRRDFVRWLTMKQLFMKPRLLRFAGRLLWLYQVTGLQSLARALRLTKLLPTSIRVAEPSTPTIQRRFSDSLIAKVETPSSAKTAKSASASASPSAQPFRRVLLLTGCVQDIAFSDINRATADVLLANNCEVHTPRAQSCCGSLHAHNGELDLAATLARRQLDAVDLSQFDAVISNAAGCGSHLKHYDRLLATDPAYAQRAAEWSRKLRDISEYLVEINFRHPQPPARTSTAVPNHPLNLLRSSIDGREKSPAPTVTPVTYHEACHLCHGQKISAQPRAILRAIPGIELRESAEPTWCCGSAGIYSITQPKTAGWLRDRKLNNLRATAAPIVAVANPGCSLHLQAGEAHSANPLQFIHPVVLLASAYAAETHP</sequence>
<keyword evidence="4 6" id="KW-0408">Iron</keyword>
<comment type="catalytic activity">
    <reaction evidence="6">
        <text>(R)-lactate + A = pyruvate + AH2</text>
        <dbReference type="Rhea" id="RHEA:15089"/>
        <dbReference type="ChEBI" id="CHEBI:13193"/>
        <dbReference type="ChEBI" id="CHEBI:15361"/>
        <dbReference type="ChEBI" id="CHEBI:16004"/>
        <dbReference type="ChEBI" id="CHEBI:17499"/>
    </reaction>
</comment>
<comment type="function">
    <text evidence="6">Component of a complex that catalyzes the oxidation of glycolate to glyoxylate.</text>
</comment>
<dbReference type="EMBL" id="CP023344">
    <property type="protein sequence ID" value="ATC66142.1"/>
    <property type="molecule type" value="Genomic_DNA"/>
</dbReference>
<reference evidence="8 9" key="1">
    <citation type="submission" date="2017-09" db="EMBL/GenBank/DDBJ databases">
        <title>Complete genome sequence of Verrucomicrobial strain HZ-65, isolated from freshwater.</title>
        <authorList>
            <person name="Choi A."/>
        </authorList>
    </citation>
    <scope>NUCLEOTIDE SEQUENCE [LARGE SCALE GENOMIC DNA]</scope>
    <source>
        <strain evidence="8 9">HZ-65</strain>
    </source>
</reference>
<name>A0A290QNX9_9BACT</name>
<dbReference type="InterPro" id="IPR017900">
    <property type="entry name" value="4Fe4S_Fe_S_CS"/>
</dbReference>
<evidence type="ECO:0000313" key="8">
    <source>
        <dbReference type="EMBL" id="ATC66142.1"/>
    </source>
</evidence>
<dbReference type="PANTHER" id="PTHR32479">
    <property type="entry name" value="GLYCOLATE OXIDASE IRON-SULFUR SUBUNIT"/>
    <property type="match status" value="1"/>
</dbReference>
<dbReference type="PANTHER" id="PTHR32479:SF17">
    <property type="entry name" value="GLYCOLATE OXIDASE IRON-SULFUR SUBUNIT"/>
    <property type="match status" value="1"/>
</dbReference>
<keyword evidence="6" id="KW-0249">Electron transport</keyword>
<dbReference type="SUPFAM" id="SSF46548">
    <property type="entry name" value="alpha-helical ferredoxin"/>
    <property type="match status" value="1"/>
</dbReference>
<evidence type="ECO:0000256" key="6">
    <source>
        <dbReference type="PIRNR" id="PIRNR000139"/>
    </source>
</evidence>
<gene>
    <name evidence="8" type="ORF">CMV30_13965</name>
</gene>
<proteinExistence type="predicted"/>